<evidence type="ECO:0000259" key="1">
    <source>
        <dbReference type="Pfam" id="PF13480"/>
    </source>
</evidence>
<dbReference type="InterPro" id="IPR016181">
    <property type="entry name" value="Acyl_CoA_acyltransferase"/>
</dbReference>
<name>A0ABX7MTX5_9GAMM</name>
<dbReference type="Pfam" id="PF13480">
    <property type="entry name" value="Acetyltransf_6"/>
    <property type="match status" value="1"/>
</dbReference>
<dbReference type="SUPFAM" id="SSF55729">
    <property type="entry name" value="Acyl-CoA N-acyltransferases (Nat)"/>
    <property type="match status" value="1"/>
</dbReference>
<protein>
    <submittedName>
        <fullName evidence="2">GNAT family N-acetyltransferase</fullName>
    </submittedName>
</protein>
<sequence>MKLIVVRSATEFECIREQWDSFVGKVNPVPLPMTFAWLWSWWKAFSLEGGMEMEFRCVYQGPELVGVAPLVRLKHRYRGVTVTLLKLAANGHSPYSSVIVDTALSPAARNRAFSLLTQVGAGEIGLFLKVEQDSELQHFLLDDPGRGKAHKRVGQKPSLRTPVVNINQSWEDFYRSRPRSLKKSLNHKMNRFRKYGGFTIHEEKIRSTDQPIVEDLITVSARSWKSTVGNDLKSNTRSRQFLVNLIKVLGPSESLSAWVIRDKERPVAFELHLIFDNVVYPIRADYDSEYKAYSPGSVLECSALKHLFEQGRYQQYYTCADDYWYLSNWTTEYKDFCSIELFGDSLKLKALYFLEYRIIPMLKRVFRPHGSERRPKVRAA</sequence>
<evidence type="ECO:0000313" key="3">
    <source>
        <dbReference type="Proteomes" id="UP000663555"/>
    </source>
</evidence>
<dbReference type="InterPro" id="IPR038740">
    <property type="entry name" value="BioF2-like_GNAT_dom"/>
</dbReference>
<feature type="domain" description="BioF2-like acetyltransferase" evidence="1">
    <location>
        <begin position="180"/>
        <end position="323"/>
    </location>
</feature>
<keyword evidence="3" id="KW-1185">Reference proteome</keyword>
<dbReference type="RefSeq" id="WP_206642915.1">
    <property type="nucleotide sequence ID" value="NZ_CP071247.1"/>
</dbReference>
<dbReference type="Proteomes" id="UP000663555">
    <property type="component" value="Chromosome"/>
</dbReference>
<reference evidence="2 3" key="1">
    <citation type="submission" date="2021-03" db="EMBL/GenBank/DDBJ databases">
        <title>Genome sequencing of Marinobacter sp. LPB0319.</title>
        <authorList>
            <person name="Kim J."/>
        </authorList>
    </citation>
    <scope>NUCLEOTIDE SEQUENCE [LARGE SCALE GENOMIC DNA]</scope>
    <source>
        <strain evidence="2 3">LPB0319</strain>
    </source>
</reference>
<evidence type="ECO:0000313" key="2">
    <source>
        <dbReference type="EMBL" id="QSP93693.1"/>
    </source>
</evidence>
<gene>
    <name evidence="2" type="ORF">LPB19_10805</name>
</gene>
<dbReference type="Gene3D" id="3.40.630.30">
    <property type="match status" value="1"/>
</dbReference>
<organism evidence="2 3">
    <name type="scientific">Marinobacter salinisoli</name>
    <dbReference type="NCBI Taxonomy" id="2769486"/>
    <lineage>
        <taxon>Bacteria</taxon>
        <taxon>Pseudomonadati</taxon>
        <taxon>Pseudomonadota</taxon>
        <taxon>Gammaproteobacteria</taxon>
        <taxon>Pseudomonadales</taxon>
        <taxon>Marinobacteraceae</taxon>
        <taxon>Marinobacter</taxon>
    </lineage>
</organism>
<dbReference type="EMBL" id="CP071247">
    <property type="protein sequence ID" value="QSP93693.1"/>
    <property type="molecule type" value="Genomic_DNA"/>
</dbReference>
<proteinExistence type="predicted"/>
<accession>A0ABX7MTX5</accession>